<dbReference type="EMBL" id="CM045762">
    <property type="protein sequence ID" value="KAI8011742.1"/>
    <property type="molecule type" value="Genomic_DNA"/>
</dbReference>
<name>A0ACC0HGT4_9ERIC</name>
<gene>
    <name evidence="1" type="ORF">LOK49_LG06G01110</name>
</gene>
<dbReference type="Proteomes" id="UP001060215">
    <property type="component" value="Chromosome 5"/>
</dbReference>
<reference evidence="1 2" key="1">
    <citation type="journal article" date="2022" name="Plant J.">
        <title>Chromosome-level genome of Camellia lanceoleosa provides a valuable resource for understanding genome evolution and self-incompatibility.</title>
        <authorList>
            <person name="Gong W."/>
            <person name="Xiao S."/>
            <person name="Wang L."/>
            <person name="Liao Z."/>
            <person name="Chang Y."/>
            <person name="Mo W."/>
            <person name="Hu G."/>
            <person name="Li W."/>
            <person name="Zhao G."/>
            <person name="Zhu H."/>
            <person name="Hu X."/>
            <person name="Ji K."/>
            <person name="Xiang X."/>
            <person name="Song Q."/>
            <person name="Yuan D."/>
            <person name="Jin S."/>
            <person name="Zhang L."/>
        </authorList>
    </citation>
    <scope>NUCLEOTIDE SEQUENCE [LARGE SCALE GENOMIC DNA]</scope>
    <source>
        <strain evidence="1">SQ_2022a</strain>
    </source>
</reference>
<keyword evidence="2" id="KW-1185">Reference proteome</keyword>
<proteinExistence type="predicted"/>
<evidence type="ECO:0000313" key="1">
    <source>
        <dbReference type="EMBL" id="KAI8011742.1"/>
    </source>
</evidence>
<sequence>MRMKCFFERSVVSAEHQADLRHTSSMKYHIRGERNLHVAAKQEADLRNRHYTVLAYIVASIENRQRLSHRILLHRLPESRAERCVRNRREASDDGTVPNTKITSHTVFFQQRAPLDT</sequence>
<comment type="caution">
    <text evidence="1">The sequence shown here is derived from an EMBL/GenBank/DDBJ whole genome shotgun (WGS) entry which is preliminary data.</text>
</comment>
<organism evidence="1 2">
    <name type="scientific">Camellia lanceoleosa</name>
    <dbReference type="NCBI Taxonomy" id="1840588"/>
    <lineage>
        <taxon>Eukaryota</taxon>
        <taxon>Viridiplantae</taxon>
        <taxon>Streptophyta</taxon>
        <taxon>Embryophyta</taxon>
        <taxon>Tracheophyta</taxon>
        <taxon>Spermatophyta</taxon>
        <taxon>Magnoliopsida</taxon>
        <taxon>eudicotyledons</taxon>
        <taxon>Gunneridae</taxon>
        <taxon>Pentapetalae</taxon>
        <taxon>asterids</taxon>
        <taxon>Ericales</taxon>
        <taxon>Theaceae</taxon>
        <taxon>Camellia</taxon>
    </lineage>
</organism>
<protein>
    <submittedName>
        <fullName evidence="1">Uncharacterized protein</fullName>
    </submittedName>
</protein>
<accession>A0ACC0HGT4</accession>
<evidence type="ECO:0000313" key="2">
    <source>
        <dbReference type="Proteomes" id="UP001060215"/>
    </source>
</evidence>